<feature type="compositionally biased region" description="Basic and acidic residues" evidence="5">
    <location>
        <begin position="1728"/>
        <end position="1743"/>
    </location>
</feature>
<dbReference type="InterPro" id="IPR029717">
    <property type="entry name" value="FAM193"/>
</dbReference>
<feature type="compositionally biased region" description="Polar residues" evidence="5">
    <location>
        <begin position="1656"/>
        <end position="1667"/>
    </location>
</feature>
<feature type="compositionally biased region" description="Polar residues" evidence="5">
    <location>
        <begin position="1049"/>
        <end position="1060"/>
    </location>
</feature>
<evidence type="ECO:0000313" key="7">
    <source>
        <dbReference type="EMBL" id="CAB3244412.1"/>
    </source>
</evidence>
<organism evidence="7">
    <name type="scientific">Phallusia mammillata</name>
    <dbReference type="NCBI Taxonomy" id="59560"/>
    <lineage>
        <taxon>Eukaryota</taxon>
        <taxon>Metazoa</taxon>
        <taxon>Chordata</taxon>
        <taxon>Tunicata</taxon>
        <taxon>Ascidiacea</taxon>
        <taxon>Phlebobranchia</taxon>
        <taxon>Ascidiidae</taxon>
        <taxon>Phallusia</taxon>
    </lineage>
</organism>
<feature type="compositionally biased region" description="Basic and acidic residues" evidence="5">
    <location>
        <begin position="1760"/>
        <end position="1769"/>
    </location>
</feature>
<reference evidence="7" key="1">
    <citation type="submission" date="2020-04" db="EMBL/GenBank/DDBJ databases">
        <authorList>
            <person name="Neveu A P."/>
        </authorList>
    </citation>
    <scope>NUCLEOTIDE SEQUENCE</scope>
    <source>
        <tissue evidence="7">Whole embryo</tissue>
    </source>
</reference>
<feature type="compositionally biased region" description="Basic and acidic residues" evidence="5">
    <location>
        <begin position="1556"/>
        <end position="1566"/>
    </location>
</feature>
<feature type="compositionally biased region" description="Basic residues" evidence="5">
    <location>
        <begin position="1796"/>
        <end position="1806"/>
    </location>
</feature>
<feature type="compositionally biased region" description="Polar residues" evidence="5">
    <location>
        <begin position="1638"/>
        <end position="1648"/>
    </location>
</feature>
<feature type="compositionally biased region" description="Basic and acidic residues" evidence="5">
    <location>
        <begin position="718"/>
        <end position="727"/>
    </location>
</feature>
<feature type="compositionally biased region" description="Polar residues" evidence="5">
    <location>
        <begin position="1081"/>
        <end position="1090"/>
    </location>
</feature>
<feature type="compositionally biased region" description="Polar residues" evidence="5">
    <location>
        <begin position="1021"/>
        <end position="1031"/>
    </location>
</feature>
<feature type="compositionally biased region" description="Polar residues" evidence="5">
    <location>
        <begin position="586"/>
        <end position="617"/>
    </location>
</feature>
<feature type="compositionally biased region" description="Polar residues" evidence="5">
    <location>
        <begin position="1614"/>
        <end position="1631"/>
    </location>
</feature>
<dbReference type="Pfam" id="PF15914">
    <property type="entry name" value="FAM193_C"/>
    <property type="match status" value="1"/>
</dbReference>
<feature type="region of interest" description="Disordered" evidence="5">
    <location>
        <begin position="446"/>
        <end position="496"/>
    </location>
</feature>
<name>A0A6F9DCD9_9ASCI</name>
<feature type="compositionally biased region" description="Acidic residues" evidence="5">
    <location>
        <begin position="759"/>
        <end position="770"/>
    </location>
</feature>
<keyword evidence="2" id="KW-0597">Phosphoprotein</keyword>
<evidence type="ECO:0000256" key="4">
    <source>
        <dbReference type="SAM" id="Coils"/>
    </source>
</evidence>
<dbReference type="InterPro" id="IPR031802">
    <property type="entry name" value="FAM193_C"/>
</dbReference>
<feature type="compositionally biased region" description="Basic and acidic residues" evidence="5">
    <location>
        <begin position="1313"/>
        <end position="1325"/>
    </location>
</feature>
<feature type="compositionally biased region" description="Low complexity" evidence="5">
    <location>
        <begin position="1032"/>
        <end position="1048"/>
    </location>
</feature>
<feature type="region of interest" description="Disordered" evidence="5">
    <location>
        <begin position="1"/>
        <end position="34"/>
    </location>
</feature>
<proteinExistence type="evidence at transcript level"/>
<feature type="compositionally biased region" description="Basic and acidic residues" evidence="5">
    <location>
        <begin position="738"/>
        <end position="758"/>
    </location>
</feature>
<evidence type="ECO:0000256" key="5">
    <source>
        <dbReference type="SAM" id="MobiDB-lite"/>
    </source>
</evidence>
<feature type="region of interest" description="Disordered" evidence="5">
    <location>
        <begin position="1004"/>
        <end position="1090"/>
    </location>
</feature>
<feature type="region of interest" description="Disordered" evidence="5">
    <location>
        <begin position="1459"/>
        <end position="1838"/>
    </location>
</feature>
<evidence type="ECO:0000256" key="1">
    <source>
        <dbReference type="ARBA" id="ARBA00009689"/>
    </source>
</evidence>
<evidence type="ECO:0000259" key="6">
    <source>
        <dbReference type="Pfam" id="PF15914"/>
    </source>
</evidence>
<feature type="coiled-coil region" evidence="4">
    <location>
        <begin position="339"/>
        <end position="370"/>
    </location>
</feature>
<feature type="compositionally biased region" description="Basic and acidic residues" evidence="5">
    <location>
        <begin position="1512"/>
        <end position="1539"/>
    </location>
</feature>
<dbReference type="PANTHER" id="PTHR15109">
    <property type="entry name" value="AGAP004327-PA"/>
    <property type="match status" value="1"/>
</dbReference>
<feature type="compositionally biased region" description="Basic and acidic residues" evidence="5">
    <location>
        <begin position="1785"/>
        <end position="1795"/>
    </location>
</feature>
<feature type="compositionally biased region" description="Basic and acidic residues" evidence="5">
    <location>
        <begin position="1602"/>
        <end position="1612"/>
    </location>
</feature>
<evidence type="ECO:0000256" key="2">
    <source>
        <dbReference type="ARBA" id="ARBA00022553"/>
    </source>
</evidence>
<feature type="compositionally biased region" description="Basic and acidic residues" evidence="5">
    <location>
        <begin position="1576"/>
        <end position="1590"/>
    </location>
</feature>
<feature type="compositionally biased region" description="Polar residues" evidence="5">
    <location>
        <begin position="728"/>
        <end position="737"/>
    </location>
</feature>
<accession>A0A6F9DCD9</accession>
<feature type="compositionally biased region" description="Acidic residues" evidence="5">
    <location>
        <begin position="456"/>
        <end position="466"/>
    </location>
</feature>
<feature type="region of interest" description="Disordered" evidence="5">
    <location>
        <begin position="1301"/>
        <end position="1365"/>
    </location>
</feature>
<gene>
    <name evidence="7" type="primary">Fam193a</name>
</gene>
<feature type="compositionally biased region" description="Polar residues" evidence="5">
    <location>
        <begin position="1326"/>
        <end position="1338"/>
    </location>
</feature>
<feature type="region of interest" description="Disordered" evidence="5">
    <location>
        <begin position="582"/>
        <end position="629"/>
    </location>
</feature>
<feature type="compositionally biased region" description="Polar residues" evidence="5">
    <location>
        <begin position="1347"/>
        <end position="1363"/>
    </location>
</feature>
<feature type="compositionally biased region" description="Polar residues" evidence="5">
    <location>
        <begin position="1301"/>
        <end position="1312"/>
    </location>
</feature>
<keyword evidence="3 4" id="KW-0175">Coiled coil</keyword>
<feature type="compositionally biased region" description="Polar residues" evidence="5">
    <location>
        <begin position="391"/>
        <end position="400"/>
    </location>
</feature>
<feature type="domain" description="FAM193 C-terminal" evidence="6">
    <location>
        <begin position="1821"/>
        <end position="1874"/>
    </location>
</feature>
<protein>
    <submittedName>
        <fullName evidence="7">Protein FAM193A</fullName>
    </submittedName>
</protein>
<sequence>MSIANSKRSKRRKTKQGQAGGDRESSTNLVSSSLDIMKLKPEDQVSEDKNLAVLTNGHVCAQKEPADSTSLPFQVGDSRCLHCHKGYSNNSPVKENASPTELELAAAAMVKNNSSITASTSTYLGSKACVCKLCVERRNLEAETQAETQMRHAWTQIRHLVRCAYHDPFVLSALESDEFKSYVNLLVSHDPHLLFQRVESQSRDYVNDIKTRLLKQLTNGFNTPQLACKYVNLMFEEYARLLGCARTISPLLRQLEEDHLSRFGGVTLEQHSMYLFQSMVYNEAVIQRALNEILTQLRHGSNQHEGPNNLFTNTLIKYLKFDTEMTQVSVAWRDIQQMMDEFNDERIDAKQNAKDQLEEFASQWENQKQQTLPKQCENQSEHKLSLTLRQCSHSKATSSPPSCPHVQHQHKSDDAKVSDQTNNEDSRHDHDCGPFLLTNLHSDYLSNIKPPSVPSDDLDDTSDSDDGPPKIIEHPSLVVPSDLDEELDSIGSPSPQPCANFTHNPFLHFDGSSNNLFLNPPRPFILPFSHTAYSRNFQQFRKSNGQETDMLFPDGMWPMPQYAKGADSLSDTEPRDKYFMSLTPPAISSDTSGDNIKTQTQTEVSHSTSTPSTTADCTQRRSPPEGCAHDGVSTPLSTCINLHTTSTCRNTATTCSAMSDGFHKDSWSSSSSASFGSASTLNFSDYGWSKMSKFKSTKLRRKSHRKTRSSGRNADSQPPKKEQDIKTKTSSVVNKLEQSNEKLREEQKAHPKMDKDREVDEDADDEYEGEEDEQMCKCEKCVTTSNAAQNFSSFADPKPYSMPNTESSNGGNACECSSCVRLAAVSFFASQSGHPTPQIGAYAGGHPSISTNYHKPAQNLAIHPHLYGLPMEDPQPQEPPANELTHVPGMGSDTMTPANPSEPVGDKNEVVEQAVHNGWDVLGKAMAGDKDSMSQALSMRDNIPSSWTLAHSWMNGGHPSGMFPTHLLSPGTLAAIQQYLSRTQWPGGHDSLESFMQNAVPLSHLRPQGYHTPDEDEGNDNETSTPQFGNVTTTTTNSTSASSTAPTSVQNLSENPQTPFENPHLAPNISSTQHAPGINGEQPTPTSPSIFAPTSSLNYFSSVYPPVPDFANIATSGLMSQMPQSGINDPSSMRSTQHNQPIRFHPGTSVSLKDNQFNLGAQNANTGGSGILFNSPIMSAGHLPTSQHNPFLLPTSTGANPNTDFTNQLTSSASGIVGQNPILTPYTAGMTPTSNPPHNQPQIMRRKKLVAQSKLSNKARQNISPNAGSQVVQTSMQVSMQKGQGSAKVTLSASQKIQTSLHTTQGGVQQSHDSTRPFTDPDSKNISKAKTSISSPVCQASLEGKNPPQSTVTAPPTSHTGENLPTAGIAETCQHVHGASGGSKTSNGATNTAGGNNSSNGSSCKYCNCCYCEFFGNGGPPQAPTSKNFHEIRERLRRKLNTSKVKECEAHIEATELLVQESQSPASHSPDSNRALSESQPTVEELLSFIEGKAADDRSKKSAKRARQKQKKEHDKHKVEHSADRAPDPHLRKGSKDETEAPPPPPPVVEEVSPPADKEPAKVDKNVKKKKKKPGAKVEDVAPEDKKEDTPTDPPPAKPNSKTKDAKKKPPQEESASVRNARSKTPPNQVKPNEKSQPKVTQAVNKTKNVVDKKSSSPTDAPPNTNLKKSDAPPKRTIKVSSVNPSKEPLGEVCYEESSVDGETKKASRSRNNNNTNGSPVDPSFCEEITKANPSREIKQNELKKRRNKPKKNPFEQDVEAERKIRTAEVESANNTSGASTPEKAVLDNESENRKNKSRKQRKKNRAANSAGNGEKGVKVDQVFLPREEAETVNEMDDAEKEIESFKRFCLDSTSLNKPKKMTVNWKDFTFKKNLSSH</sequence>
<comment type="similarity">
    <text evidence="1">Belongs to the FAM193 family.</text>
</comment>
<dbReference type="PANTHER" id="PTHR15109:SF4">
    <property type="entry name" value="FAM193 C-TERMINAL DOMAIN-CONTAINING PROTEIN"/>
    <property type="match status" value="1"/>
</dbReference>
<feature type="compositionally biased region" description="Basic residues" evidence="5">
    <location>
        <begin position="1501"/>
        <end position="1511"/>
    </location>
</feature>
<feature type="compositionally biased region" description="Polar residues" evidence="5">
    <location>
        <begin position="1460"/>
        <end position="1482"/>
    </location>
</feature>
<evidence type="ECO:0000256" key="3">
    <source>
        <dbReference type="ARBA" id="ARBA00023054"/>
    </source>
</evidence>
<feature type="region of interest" description="Disordered" evidence="5">
    <location>
        <begin position="695"/>
        <end position="770"/>
    </location>
</feature>
<dbReference type="EMBL" id="LR785029">
    <property type="protein sequence ID" value="CAB3244412.1"/>
    <property type="molecule type" value="mRNA"/>
</dbReference>
<feature type="compositionally biased region" description="Basic residues" evidence="5">
    <location>
        <begin position="695"/>
        <end position="709"/>
    </location>
</feature>
<feature type="region of interest" description="Disordered" evidence="5">
    <location>
        <begin position="391"/>
        <end position="433"/>
    </location>
</feature>